<dbReference type="InterPro" id="IPR038375">
    <property type="entry name" value="NDUFAF7_sf"/>
</dbReference>
<comment type="function">
    <text evidence="7">Arginine methyltransferase involved in the assembly or stability of mitochondrial NADH:ubiquinone oxidoreductase complex (complex I).</text>
</comment>
<dbReference type="STRING" id="451379.A0A0N5AFJ6"/>
<dbReference type="Pfam" id="PF02636">
    <property type="entry name" value="Methyltransf_28"/>
    <property type="match status" value="1"/>
</dbReference>
<keyword evidence="5 7" id="KW-0496">Mitochondrion</keyword>
<evidence type="ECO:0000256" key="1">
    <source>
        <dbReference type="ARBA" id="ARBA00004173"/>
    </source>
</evidence>
<evidence type="ECO:0000256" key="3">
    <source>
        <dbReference type="ARBA" id="ARBA00022603"/>
    </source>
</evidence>
<evidence type="ECO:0000313" key="9">
    <source>
        <dbReference type="WBParaSite" id="SMUV_0000305401-mRNA-1"/>
    </source>
</evidence>
<dbReference type="SUPFAM" id="SSF53335">
    <property type="entry name" value="S-adenosyl-L-methionine-dependent methyltransferases"/>
    <property type="match status" value="1"/>
</dbReference>
<dbReference type="InterPro" id="IPR029063">
    <property type="entry name" value="SAM-dependent_MTases_sf"/>
</dbReference>
<dbReference type="EC" id="2.1.1.320" evidence="7"/>
<protein>
    <recommendedName>
        <fullName evidence="7">Protein arginine methyltransferase NDUFAF7</fullName>
        <ecNumber evidence="7">2.1.1.320</ecNumber>
    </recommendedName>
</protein>
<evidence type="ECO:0000256" key="6">
    <source>
        <dbReference type="ARBA" id="ARBA00048612"/>
    </source>
</evidence>
<dbReference type="GO" id="GO:0032981">
    <property type="term" value="P:mitochondrial respiratory chain complex I assembly"/>
    <property type="evidence" value="ECO:0007669"/>
    <property type="project" value="TreeGrafter"/>
</dbReference>
<comment type="similarity">
    <text evidence="2 7">Belongs to the NDUFAF7 family.</text>
</comment>
<dbReference type="PANTHER" id="PTHR12049:SF7">
    <property type="entry name" value="PROTEIN ARGININE METHYLTRANSFERASE NDUFAF7, MITOCHONDRIAL"/>
    <property type="match status" value="1"/>
</dbReference>
<evidence type="ECO:0000256" key="7">
    <source>
        <dbReference type="RuleBase" id="RU364114"/>
    </source>
</evidence>
<evidence type="ECO:0000313" key="8">
    <source>
        <dbReference type="Proteomes" id="UP000046393"/>
    </source>
</evidence>
<evidence type="ECO:0000256" key="2">
    <source>
        <dbReference type="ARBA" id="ARBA00005891"/>
    </source>
</evidence>
<dbReference type="GO" id="GO:0035243">
    <property type="term" value="F:protein-arginine omega-N symmetric methyltransferase activity"/>
    <property type="evidence" value="ECO:0007669"/>
    <property type="project" value="UniProtKB-EC"/>
</dbReference>
<name>A0A0N5AFJ6_9BILA</name>
<sequence>MASTSSICTAHRILNSFGKMLLRRKGEITKNIFYRIRLSGPIPVAEYMRIAINSPTVGYYSKFSNKNYAIFGEKGDFITAPELCQLFGELIGVWCYYELANTGHRGQWQLVESGPGTGQLMNDIVRVMEKFEESDLSIHFIETSDALILKQEETLCSKKSEFIHGNRHIRYNVTRGGIPIYWYRSLSDIPEEFSVFIANEFLDALPVHQFLKDNKGCWHEVYVSLDSNDNLAFMLSKNENIFTLGLIPGAIRADAKRNCYEVCPDAGTYINQVAEHITTYGGFGLIVDYGHDGTKDNLTLRAYHKHKLVNPLESPGRFDLTADVNFAYLKSLVENRVLVFGPEEQREFLGQMGIRLRLTRLLEKCASMSDKENLIKAYNMLLSEDGMGTRFKALSVFPSTLRDIMAARGGAPAGFLTDVVSEGMNLRMQAAM</sequence>
<dbReference type="WBParaSite" id="SMUV_0000305401-mRNA-1">
    <property type="protein sequence ID" value="SMUV_0000305401-mRNA-1"/>
    <property type="gene ID" value="SMUV_0000305401"/>
</dbReference>
<keyword evidence="8" id="KW-1185">Reference proteome</keyword>
<comment type="subcellular location">
    <subcellularLocation>
        <location evidence="1 7">Mitochondrion</location>
    </subcellularLocation>
</comment>
<keyword evidence="4 7" id="KW-0808">Transferase</keyword>
<comment type="catalytic activity">
    <reaction evidence="6 7">
        <text>L-arginyl-[protein] + 2 S-adenosyl-L-methionine = N(omega),N(omega)'-dimethyl-L-arginyl-[protein] + 2 S-adenosyl-L-homocysteine + 2 H(+)</text>
        <dbReference type="Rhea" id="RHEA:48108"/>
        <dbReference type="Rhea" id="RHEA-COMP:10532"/>
        <dbReference type="Rhea" id="RHEA-COMP:11992"/>
        <dbReference type="ChEBI" id="CHEBI:15378"/>
        <dbReference type="ChEBI" id="CHEBI:29965"/>
        <dbReference type="ChEBI" id="CHEBI:57856"/>
        <dbReference type="ChEBI" id="CHEBI:59789"/>
        <dbReference type="ChEBI" id="CHEBI:88221"/>
        <dbReference type="EC" id="2.1.1.320"/>
    </reaction>
</comment>
<reference evidence="9" key="1">
    <citation type="submission" date="2017-02" db="UniProtKB">
        <authorList>
            <consortium name="WormBaseParasite"/>
        </authorList>
    </citation>
    <scope>IDENTIFICATION</scope>
</reference>
<dbReference type="PANTHER" id="PTHR12049">
    <property type="entry name" value="PROTEIN ARGININE METHYLTRANSFERASE NDUFAF7, MITOCHONDRIAL"/>
    <property type="match status" value="1"/>
</dbReference>
<keyword evidence="3 7" id="KW-0489">Methyltransferase</keyword>
<evidence type="ECO:0000256" key="5">
    <source>
        <dbReference type="ARBA" id="ARBA00023128"/>
    </source>
</evidence>
<organism evidence="8 9">
    <name type="scientific">Syphacia muris</name>
    <dbReference type="NCBI Taxonomy" id="451379"/>
    <lineage>
        <taxon>Eukaryota</taxon>
        <taxon>Metazoa</taxon>
        <taxon>Ecdysozoa</taxon>
        <taxon>Nematoda</taxon>
        <taxon>Chromadorea</taxon>
        <taxon>Rhabditida</taxon>
        <taxon>Spirurina</taxon>
        <taxon>Oxyuridomorpha</taxon>
        <taxon>Oxyuroidea</taxon>
        <taxon>Oxyuridae</taxon>
        <taxon>Syphacia</taxon>
    </lineage>
</organism>
<dbReference type="GO" id="GO:0005739">
    <property type="term" value="C:mitochondrion"/>
    <property type="evidence" value="ECO:0007669"/>
    <property type="project" value="UniProtKB-SubCell"/>
</dbReference>
<dbReference type="GO" id="GO:0032259">
    <property type="term" value="P:methylation"/>
    <property type="evidence" value="ECO:0007669"/>
    <property type="project" value="UniProtKB-KW"/>
</dbReference>
<dbReference type="AlphaFoldDB" id="A0A0N5AFJ6"/>
<accession>A0A0N5AFJ6</accession>
<dbReference type="InterPro" id="IPR003788">
    <property type="entry name" value="NDUFAF7"/>
</dbReference>
<dbReference type="Proteomes" id="UP000046393">
    <property type="component" value="Unplaced"/>
</dbReference>
<proteinExistence type="inferred from homology"/>
<evidence type="ECO:0000256" key="4">
    <source>
        <dbReference type="ARBA" id="ARBA00022679"/>
    </source>
</evidence>
<dbReference type="Gene3D" id="3.40.50.12710">
    <property type="match status" value="1"/>
</dbReference>